<dbReference type="AlphaFoldDB" id="A0A3R9CAR9"/>
<accession>A0A3R9CAR9</accession>
<evidence type="ECO:0000313" key="3">
    <source>
        <dbReference type="Proteomes" id="UP000277279"/>
    </source>
</evidence>
<organism evidence="2 3">
    <name type="scientific">Rhizobium pisi</name>
    <dbReference type="NCBI Taxonomy" id="574561"/>
    <lineage>
        <taxon>Bacteria</taxon>
        <taxon>Pseudomonadati</taxon>
        <taxon>Pseudomonadota</taxon>
        <taxon>Alphaproteobacteria</taxon>
        <taxon>Hyphomicrobiales</taxon>
        <taxon>Rhizobiaceae</taxon>
        <taxon>Rhizobium/Agrobacterium group</taxon>
        <taxon>Rhizobium</taxon>
    </lineage>
</organism>
<dbReference type="EMBL" id="JACHXH010000004">
    <property type="protein sequence ID" value="MBB3133600.1"/>
    <property type="molecule type" value="Genomic_DNA"/>
</dbReference>
<proteinExistence type="predicted"/>
<reference evidence="2 3" key="1">
    <citation type="submission" date="2018-11" db="EMBL/GenBank/DDBJ databases">
        <authorList>
            <person name="Huo Y."/>
        </authorList>
    </citation>
    <scope>NUCLEOTIDE SEQUENCE [LARGE SCALE GENOMIC DNA]</scope>
    <source>
        <strain evidence="2 3">DSM 30132</strain>
    </source>
</reference>
<dbReference type="OrthoDB" id="9810122at2"/>
<dbReference type="Proteomes" id="UP000518315">
    <property type="component" value="Unassembled WGS sequence"/>
</dbReference>
<name>A0A3R9CAR9_9HYPH</name>
<evidence type="ECO:0000313" key="2">
    <source>
        <dbReference type="EMBL" id="RSB81614.1"/>
    </source>
</evidence>
<dbReference type="EMBL" id="RJJT01000004">
    <property type="protein sequence ID" value="RSB81614.1"/>
    <property type="molecule type" value="Genomic_DNA"/>
</dbReference>
<reference evidence="1 4" key="2">
    <citation type="submission" date="2020-08" db="EMBL/GenBank/DDBJ databases">
        <title>Genomic Encyclopedia of Type Strains, Phase III (KMG-III): the genomes of soil and plant-associated and newly described type strains.</title>
        <authorList>
            <person name="Whitman W."/>
        </authorList>
    </citation>
    <scope>NUCLEOTIDE SEQUENCE [LARGE SCALE GENOMIC DNA]</scope>
    <source>
        <strain evidence="1 4">CECT 4113</strain>
    </source>
</reference>
<keyword evidence="4" id="KW-1185">Reference proteome</keyword>
<protein>
    <submittedName>
        <fullName evidence="2">Uncharacterized protein</fullName>
    </submittedName>
</protein>
<evidence type="ECO:0000313" key="1">
    <source>
        <dbReference type="EMBL" id="MBB3133600.1"/>
    </source>
</evidence>
<gene>
    <name evidence="2" type="ORF">EFD55_06520</name>
    <name evidence="1" type="ORF">FHS26_001313</name>
</gene>
<evidence type="ECO:0000313" key="4">
    <source>
        <dbReference type="Proteomes" id="UP000518315"/>
    </source>
</evidence>
<sequence>MSLLNKLTRMIATPVSQHIEGVVARGLSNTRQQIDDLMILQGRALALQNSERAPLARLQDAEFKVFSQFGEDGILQYLIRETGITRRETSFVEFGVQNYSESSTRFLLMNDHWRGLIIDGSKEYMDFVRNQDLYWRHDLTAVDAWIDRDNINQLIGDAGFDGDVGILSVDIDGNDYWVWEKIDICNPVIVIVEWNSVFGPDYAISVPYDRAFQREKAHYSNLFWGASIRAFEHLASKKGYALVGSNTAANNLFFVRRDRLGRLSALTAAEAYIDSRFRDSRDESGKLNFLGGEKRRMEILDVPVMDVITGANTTLRALDAAGK</sequence>
<dbReference type="RefSeq" id="WP_125843797.1">
    <property type="nucleotide sequence ID" value="NZ_JACHXH010000004.1"/>
</dbReference>
<comment type="caution">
    <text evidence="2">The sequence shown here is derived from an EMBL/GenBank/DDBJ whole genome shotgun (WGS) entry which is preliminary data.</text>
</comment>
<dbReference type="Proteomes" id="UP000277279">
    <property type="component" value="Unassembled WGS sequence"/>
</dbReference>